<proteinExistence type="predicted"/>
<name>A0ABY4IVR2_9MICO</name>
<accession>A0ABY4IVR2</accession>
<dbReference type="InterPro" id="IPR050570">
    <property type="entry name" value="Cell_wall_metabolism_enzyme"/>
</dbReference>
<evidence type="ECO:0000313" key="4">
    <source>
        <dbReference type="EMBL" id="UPL15508.1"/>
    </source>
</evidence>
<dbReference type="RefSeq" id="WP_247956087.1">
    <property type="nucleotide sequence ID" value="NZ_CP078077.1"/>
</dbReference>
<dbReference type="InterPro" id="IPR016047">
    <property type="entry name" value="M23ase_b-sheet_dom"/>
</dbReference>
<dbReference type="CDD" id="cd12797">
    <property type="entry name" value="M23_peptidase"/>
    <property type="match status" value="1"/>
</dbReference>
<dbReference type="Proteomes" id="UP000831963">
    <property type="component" value="Chromosome"/>
</dbReference>
<dbReference type="Pfam" id="PF01551">
    <property type="entry name" value="Peptidase_M23"/>
    <property type="match status" value="1"/>
</dbReference>
<feature type="domain" description="M23ase beta-sheet core" evidence="3">
    <location>
        <begin position="70"/>
        <end position="162"/>
    </location>
</feature>
<evidence type="ECO:0000313" key="5">
    <source>
        <dbReference type="Proteomes" id="UP000831963"/>
    </source>
</evidence>
<dbReference type="EMBL" id="CP078077">
    <property type="protein sequence ID" value="UPL15508.1"/>
    <property type="molecule type" value="Genomic_DNA"/>
</dbReference>
<feature type="chain" id="PRO_5046210691" evidence="2">
    <location>
        <begin position="28"/>
        <end position="181"/>
    </location>
</feature>
<keyword evidence="5" id="KW-1185">Reference proteome</keyword>
<keyword evidence="1 2" id="KW-0732">Signal</keyword>
<evidence type="ECO:0000256" key="1">
    <source>
        <dbReference type="ARBA" id="ARBA00022729"/>
    </source>
</evidence>
<dbReference type="SUPFAM" id="SSF51261">
    <property type="entry name" value="Duplicated hybrid motif"/>
    <property type="match status" value="1"/>
</dbReference>
<protein>
    <submittedName>
        <fullName evidence="4">M23 family metallopeptidase</fullName>
    </submittedName>
</protein>
<dbReference type="PANTHER" id="PTHR21666:SF289">
    <property type="entry name" value="L-ALA--D-GLU ENDOPEPTIDASE"/>
    <property type="match status" value="1"/>
</dbReference>
<gene>
    <name evidence="4" type="ORF">KV396_13915</name>
</gene>
<dbReference type="Gene3D" id="2.70.70.10">
    <property type="entry name" value="Glucose Permease (Domain IIA)"/>
    <property type="match status" value="1"/>
</dbReference>
<reference evidence="4 5" key="1">
    <citation type="submission" date="2021-06" db="EMBL/GenBank/DDBJ databases">
        <title>Genome-based taxonomic framework of Microbacterium strains isolated from marine environment, the description of four new species and reclassification of four preexisting species.</title>
        <authorList>
            <person name="Lee S.D."/>
            <person name="Kim S.-M."/>
            <person name="Byeon Y.-S."/>
            <person name="Yang H.L."/>
            <person name="Kim I.S."/>
        </authorList>
    </citation>
    <scope>NUCLEOTIDE SEQUENCE [LARGE SCALE GENOMIC DNA]</scope>
    <source>
        <strain evidence="4 5">SSW1-36</strain>
    </source>
</reference>
<organism evidence="4 5">
    <name type="scientific">Microbacterium galbinum</name>
    <dbReference type="NCBI Taxonomy" id="2851646"/>
    <lineage>
        <taxon>Bacteria</taxon>
        <taxon>Bacillati</taxon>
        <taxon>Actinomycetota</taxon>
        <taxon>Actinomycetes</taxon>
        <taxon>Micrococcales</taxon>
        <taxon>Microbacteriaceae</taxon>
        <taxon>Microbacterium</taxon>
    </lineage>
</organism>
<feature type="signal peptide" evidence="2">
    <location>
        <begin position="1"/>
        <end position="27"/>
    </location>
</feature>
<sequence length="181" mass="18598">MTPPGRVFLIAALLIALAFGAHDPAIAALEPGSSVRPHSSENDAAWRWPLDGPRTVTAPYRAPAHAYGAGHRGIDIAGVPGQKVRAPADGVVAFRGTVVDRPLLTIDHGAGYVSTFEPLASPLNPGDTVVAGDIVGVVAQGGHSVVGTLHVGVRLDRVYINPLLLFGAPARAVLLPCCDGS</sequence>
<evidence type="ECO:0000259" key="3">
    <source>
        <dbReference type="Pfam" id="PF01551"/>
    </source>
</evidence>
<dbReference type="PANTHER" id="PTHR21666">
    <property type="entry name" value="PEPTIDASE-RELATED"/>
    <property type="match status" value="1"/>
</dbReference>
<evidence type="ECO:0000256" key="2">
    <source>
        <dbReference type="SAM" id="SignalP"/>
    </source>
</evidence>
<dbReference type="InterPro" id="IPR011055">
    <property type="entry name" value="Dup_hybrid_motif"/>
</dbReference>